<evidence type="ECO:0000313" key="2">
    <source>
        <dbReference type="Proteomes" id="UP000498980"/>
    </source>
</evidence>
<keyword evidence="2" id="KW-1185">Reference proteome</keyword>
<evidence type="ECO:0000313" key="1">
    <source>
        <dbReference type="EMBL" id="GFM98476.1"/>
    </source>
</evidence>
<organism evidence="1 2">
    <name type="scientific">Streptomyces fulvorobeus</name>
    <dbReference type="NCBI Taxonomy" id="284028"/>
    <lineage>
        <taxon>Bacteria</taxon>
        <taxon>Bacillati</taxon>
        <taxon>Actinomycetota</taxon>
        <taxon>Actinomycetes</taxon>
        <taxon>Kitasatosporales</taxon>
        <taxon>Streptomycetaceae</taxon>
        <taxon>Streptomyces</taxon>
    </lineage>
</organism>
<comment type="caution">
    <text evidence="1">The sequence shown here is derived from an EMBL/GenBank/DDBJ whole genome shotgun (WGS) entry which is preliminary data.</text>
</comment>
<protein>
    <submittedName>
        <fullName evidence="1">Uncharacterized protein</fullName>
    </submittedName>
</protein>
<dbReference type="EMBL" id="BLWC01000001">
    <property type="protein sequence ID" value="GFM98476.1"/>
    <property type="molecule type" value="Genomic_DNA"/>
</dbReference>
<dbReference type="Proteomes" id="UP000498980">
    <property type="component" value="Unassembled WGS sequence"/>
</dbReference>
<dbReference type="AlphaFoldDB" id="A0A7J0C9S2"/>
<gene>
    <name evidence="1" type="ORF">Sfulv_32870</name>
</gene>
<reference evidence="1 2" key="1">
    <citation type="submission" date="2020-05" db="EMBL/GenBank/DDBJ databases">
        <title>Whole genome shotgun sequence of Streptomyces fulvorobeus NBRC 15897.</title>
        <authorList>
            <person name="Komaki H."/>
            <person name="Tamura T."/>
        </authorList>
    </citation>
    <scope>NUCLEOTIDE SEQUENCE [LARGE SCALE GENOMIC DNA]</scope>
    <source>
        <strain evidence="1 2">NBRC 15897</strain>
    </source>
</reference>
<proteinExistence type="predicted"/>
<accession>A0A7J0C9S2</accession>
<name>A0A7J0C9S2_9ACTN</name>
<sequence length="81" mass="8186">MPEPCERPRKILSPARPVDLAGFGGAGEAGGVSIGVMEAMVFPVCVGERVAPLAAVHRMGLVAGRSGGVRRTGPPCVAVCC</sequence>